<proteinExistence type="predicted"/>
<keyword evidence="2" id="KW-1185">Reference proteome</keyword>
<dbReference type="Proteomes" id="UP001176059">
    <property type="component" value="Unassembled WGS sequence"/>
</dbReference>
<dbReference type="AlphaFoldDB" id="A0AA38N0W0"/>
<gene>
    <name evidence="1" type="ORF">DFJ43DRAFT_1224528</name>
</gene>
<evidence type="ECO:0000313" key="2">
    <source>
        <dbReference type="Proteomes" id="UP001176059"/>
    </source>
</evidence>
<protein>
    <submittedName>
        <fullName evidence="1">Uncharacterized protein</fullName>
    </submittedName>
</protein>
<evidence type="ECO:0000313" key="1">
    <source>
        <dbReference type="EMBL" id="KAJ3731808.1"/>
    </source>
</evidence>
<dbReference type="EMBL" id="JANVFO010000028">
    <property type="protein sequence ID" value="KAJ3731808.1"/>
    <property type="molecule type" value="Genomic_DNA"/>
</dbReference>
<dbReference type="InterPro" id="IPR029058">
    <property type="entry name" value="AB_hydrolase_fold"/>
</dbReference>
<accession>A0AA38N0W0</accession>
<comment type="caution">
    <text evidence="1">The sequence shown here is derived from an EMBL/GenBank/DDBJ whole genome shotgun (WGS) entry which is preliminary data.</text>
</comment>
<reference evidence="1" key="1">
    <citation type="submission" date="2022-08" db="EMBL/GenBank/DDBJ databases">
        <authorList>
            <consortium name="DOE Joint Genome Institute"/>
            <person name="Min B."/>
            <person name="Sierra-Patev S."/>
            <person name="Naranjo-Ortiz M."/>
            <person name="Looney B."/>
            <person name="Konkel Z."/>
            <person name="Slot J.C."/>
            <person name="Sakamoto Y."/>
            <person name="Steenwyk J.L."/>
            <person name="Rokas A."/>
            <person name="Carro J."/>
            <person name="Camarero S."/>
            <person name="Ferreira P."/>
            <person name="Molpeceres G."/>
            <person name="Ruiz-duenas F.J."/>
            <person name="Serrano A."/>
            <person name="Henrissat B."/>
            <person name="Drula E."/>
            <person name="Hughes K.W."/>
            <person name="Mata J.L."/>
            <person name="Ishikawa N.K."/>
            <person name="Vargas-Isla R."/>
            <person name="Ushijima S."/>
            <person name="Smith C.A."/>
            <person name="Ahrendt S."/>
            <person name="Andreopoulos W."/>
            <person name="He G."/>
            <person name="LaButti K."/>
            <person name="Lipzen A."/>
            <person name="Ng V."/>
            <person name="Riley R."/>
            <person name="Sandor L."/>
            <person name="Barry K."/>
            <person name="Martinez A.T."/>
            <person name="Xiao Y."/>
            <person name="Gibbons J.G."/>
            <person name="Terashima K."/>
            <person name="Hibbett D.S."/>
            <person name="Grigoriev I.V."/>
        </authorList>
    </citation>
    <scope>NUCLEOTIDE SEQUENCE</scope>
    <source>
        <strain evidence="1">ET3784</strain>
    </source>
</reference>
<name>A0AA38N0W0_9AGAR</name>
<sequence>MNLTSVYNTLLRDKGTNEDGFITALGGDPTKMVLWVQSSGSVSVDVHEFAHLITLLSAVSSVNLTQFLHHSSLKTVVPPSSRSISIVPPQPFQPFQIASFACEAYLESYYDAGFMLSPTFEVIVDDVVFFSNYTDRYLAGHVSDWPAIFGTASSIGMGSLPLIIVSKSQWELG</sequence>
<dbReference type="SUPFAM" id="SSF53474">
    <property type="entry name" value="alpha/beta-Hydrolases"/>
    <property type="match status" value="1"/>
</dbReference>
<organism evidence="1 2">
    <name type="scientific">Lentinula guzmanii</name>
    <dbReference type="NCBI Taxonomy" id="2804957"/>
    <lineage>
        <taxon>Eukaryota</taxon>
        <taxon>Fungi</taxon>
        <taxon>Dikarya</taxon>
        <taxon>Basidiomycota</taxon>
        <taxon>Agaricomycotina</taxon>
        <taxon>Agaricomycetes</taxon>
        <taxon>Agaricomycetidae</taxon>
        <taxon>Agaricales</taxon>
        <taxon>Marasmiineae</taxon>
        <taxon>Omphalotaceae</taxon>
        <taxon>Lentinula</taxon>
    </lineage>
</organism>
<reference evidence="1" key="2">
    <citation type="journal article" date="2023" name="Proc. Natl. Acad. Sci. U.S.A.">
        <title>A global phylogenomic analysis of the shiitake genus Lentinula.</title>
        <authorList>
            <person name="Sierra-Patev S."/>
            <person name="Min B."/>
            <person name="Naranjo-Ortiz M."/>
            <person name="Looney B."/>
            <person name="Konkel Z."/>
            <person name="Slot J.C."/>
            <person name="Sakamoto Y."/>
            <person name="Steenwyk J.L."/>
            <person name="Rokas A."/>
            <person name="Carro J."/>
            <person name="Camarero S."/>
            <person name="Ferreira P."/>
            <person name="Molpeceres G."/>
            <person name="Ruiz-Duenas F.J."/>
            <person name="Serrano A."/>
            <person name="Henrissat B."/>
            <person name="Drula E."/>
            <person name="Hughes K.W."/>
            <person name="Mata J.L."/>
            <person name="Ishikawa N.K."/>
            <person name="Vargas-Isla R."/>
            <person name="Ushijima S."/>
            <person name="Smith C.A."/>
            <person name="Donoghue J."/>
            <person name="Ahrendt S."/>
            <person name="Andreopoulos W."/>
            <person name="He G."/>
            <person name="LaButti K."/>
            <person name="Lipzen A."/>
            <person name="Ng V."/>
            <person name="Riley R."/>
            <person name="Sandor L."/>
            <person name="Barry K."/>
            <person name="Martinez A.T."/>
            <person name="Xiao Y."/>
            <person name="Gibbons J.G."/>
            <person name="Terashima K."/>
            <person name="Grigoriev I.V."/>
            <person name="Hibbett D."/>
        </authorList>
    </citation>
    <scope>NUCLEOTIDE SEQUENCE</scope>
    <source>
        <strain evidence="1">ET3784</strain>
    </source>
</reference>